<dbReference type="InterPro" id="IPR036823">
    <property type="entry name" value="Ribosomal_uS7_dom_sf"/>
</dbReference>
<proteinExistence type="inferred from homology"/>
<comment type="similarity">
    <text evidence="1 6 7">Belongs to the universal ribosomal protein uS7 family.</text>
</comment>
<sequence>MPRRGPATPRDIPPDPVYNSVLVQKLINKVMLDGKKSTAEKIVYGAMEIIRDKTKQDPLTVLEKAVQNLTPLLEVRPRRVGGATYQVPIEVPPRRGLSLALRWLVRAARERKGMPMRERLAAEILDALNNTGGAIKKREEMHRMAEANKAFAHYRW</sequence>
<comment type="caution">
    <text evidence="9">The sequence shown here is derived from an EMBL/GenBank/DDBJ whole genome shotgun (WGS) entry which is preliminary data.</text>
</comment>
<comment type="function">
    <text evidence="6">One of the primary rRNA binding proteins, it binds directly to 16S rRNA where it nucleates assembly of the head domain of the 30S subunit. Is located at the subunit interface close to the decoding center, probably blocks exit of the E-site tRNA.</text>
</comment>
<evidence type="ECO:0000256" key="1">
    <source>
        <dbReference type="ARBA" id="ARBA00007151"/>
    </source>
</evidence>
<organism evidence="9">
    <name type="scientific">Dictyoglomus thermophilum</name>
    <dbReference type="NCBI Taxonomy" id="14"/>
    <lineage>
        <taxon>Bacteria</taxon>
        <taxon>Pseudomonadati</taxon>
        <taxon>Dictyoglomota</taxon>
        <taxon>Dictyoglomia</taxon>
        <taxon>Dictyoglomales</taxon>
        <taxon>Dictyoglomaceae</taxon>
        <taxon>Dictyoglomus</taxon>
    </lineage>
</organism>
<keyword evidence="5 6" id="KW-0687">Ribonucleoprotein</keyword>
<dbReference type="InterPro" id="IPR000235">
    <property type="entry name" value="Ribosomal_uS7"/>
</dbReference>
<comment type="subunit">
    <text evidence="6">Part of the 30S ribosomal subunit. Contacts proteins S9 and S11.</text>
</comment>
<dbReference type="GO" id="GO:0003735">
    <property type="term" value="F:structural constituent of ribosome"/>
    <property type="evidence" value="ECO:0007669"/>
    <property type="project" value="InterPro"/>
</dbReference>
<dbReference type="InterPro" id="IPR005717">
    <property type="entry name" value="Ribosomal_uS7_bac/org-type"/>
</dbReference>
<dbReference type="InterPro" id="IPR023798">
    <property type="entry name" value="Ribosomal_uS7_dom"/>
</dbReference>
<dbReference type="PIRSF" id="PIRSF002122">
    <property type="entry name" value="RPS7p_RPS7a_RPS5e_RPS7o"/>
    <property type="match status" value="1"/>
</dbReference>
<dbReference type="SUPFAM" id="SSF47973">
    <property type="entry name" value="Ribosomal protein S7"/>
    <property type="match status" value="1"/>
</dbReference>
<dbReference type="PANTHER" id="PTHR11205">
    <property type="entry name" value="RIBOSOMAL PROTEIN S7"/>
    <property type="match status" value="1"/>
</dbReference>
<dbReference type="FunFam" id="1.10.455.10:FF:000001">
    <property type="entry name" value="30S ribosomal protein S7"/>
    <property type="match status" value="1"/>
</dbReference>
<evidence type="ECO:0000256" key="6">
    <source>
        <dbReference type="HAMAP-Rule" id="MF_00480"/>
    </source>
</evidence>
<evidence type="ECO:0000256" key="2">
    <source>
        <dbReference type="ARBA" id="ARBA00022730"/>
    </source>
</evidence>
<dbReference type="GO" id="GO:0019843">
    <property type="term" value="F:rRNA binding"/>
    <property type="evidence" value="ECO:0007669"/>
    <property type="project" value="UniProtKB-UniRule"/>
</dbReference>
<dbReference type="HAMAP" id="MF_00480_B">
    <property type="entry name" value="Ribosomal_uS7_B"/>
    <property type="match status" value="1"/>
</dbReference>
<protein>
    <recommendedName>
        <fullName evidence="6">Small ribosomal subunit protein uS7</fullName>
    </recommendedName>
</protein>
<evidence type="ECO:0000256" key="5">
    <source>
        <dbReference type="ARBA" id="ARBA00023274"/>
    </source>
</evidence>
<evidence type="ECO:0000256" key="4">
    <source>
        <dbReference type="ARBA" id="ARBA00022980"/>
    </source>
</evidence>
<evidence type="ECO:0000259" key="8">
    <source>
        <dbReference type="Pfam" id="PF00177"/>
    </source>
</evidence>
<dbReference type="CDD" id="cd14869">
    <property type="entry name" value="uS7_Bacteria"/>
    <property type="match status" value="1"/>
</dbReference>
<keyword evidence="6" id="KW-0820">tRNA-binding</keyword>
<reference evidence="9" key="1">
    <citation type="journal article" date="2020" name="mSystems">
        <title>Genome- and Community-Level Interaction Insights into Carbon Utilization and Element Cycling Functions of Hydrothermarchaeota in Hydrothermal Sediment.</title>
        <authorList>
            <person name="Zhou Z."/>
            <person name="Liu Y."/>
            <person name="Xu W."/>
            <person name="Pan J."/>
            <person name="Luo Z.H."/>
            <person name="Li M."/>
        </authorList>
    </citation>
    <scope>NUCLEOTIDE SEQUENCE [LARGE SCALE GENOMIC DNA]</scope>
    <source>
        <strain evidence="9">SpSt-81</strain>
    </source>
</reference>
<dbReference type="GO" id="GO:0000049">
    <property type="term" value="F:tRNA binding"/>
    <property type="evidence" value="ECO:0007669"/>
    <property type="project" value="UniProtKB-UniRule"/>
</dbReference>
<dbReference type="GO" id="GO:0015935">
    <property type="term" value="C:small ribosomal subunit"/>
    <property type="evidence" value="ECO:0007669"/>
    <property type="project" value="InterPro"/>
</dbReference>
<gene>
    <name evidence="6" type="primary">rpsG</name>
    <name evidence="9" type="ORF">ENW00_08380</name>
</gene>
<dbReference type="Gene3D" id="1.10.455.10">
    <property type="entry name" value="Ribosomal protein S7 domain"/>
    <property type="match status" value="1"/>
</dbReference>
<evidence type="ECO:0000256" key="7">
    <source>
        <dbReference type="RuleBase" id="RU003619"/>
    </source>
</evidence>
<feature type="domain" description="Small ribosomal subunit protein uS7" evidence="8">
    <location>
        <begin position="2"/>
        <end position="149"/>
    </location>
</feature>
<evidence type="ECO:0000256" key="3">
    <source>
        <dbReference type="ARBA" id="ARBA00022884"/>
    </source>
</evidence>
<keyword evidence="2 6" id="KW-0699">rRNA-binding</keyword>
<dbReference type="PROSITE" id="PS00052">
    <property type="entry name" value="RIBOSOMAL_S7"/>
    <property type="match status" value="1"/>
</dbReference>
<keyword evidence="3 6" id="KW-0694">RNA-binding</keyword>
<dbReference type="NCBIfam" id="TIGR01029">
    <property type="entry name" value="rpsG_bact"/>
    <property type="match status" value="1"/>
</dbReference>
<keyword evidence="4 6" id="KW-0689">Ribosomal protein</keyword>
<dbReference type="GO" id="GO:0006412">
    <property type="term" value="P:translation"/>
    <property type="evidence" value="ECO:0007669"/>
    <property type="project" value="UniProtKB-UniRule"/>
</dbReference>
<name>A0A7C3RMZ6_DICTH</name>
<dbReference type="EMBL" id="DTIN01000034">
    <property type="protein sequence ID" value="HFX14144.1"/>
    <property type="molecule type" value="Genomic_DNA"/>
</dbReference>
<dbReference type="AlphaFoldDB" id="A0A7C3RMZ6"/>
<dbReference type="InterPro" id="IPR020606">
    <property type="entry name" value="Ribosomal_uS7_CS"/>
</dbReference>
<evidence type="ECO:0000313" key="9">
    <source>
        <dbReference type="EMBL" id="HFX14144.1"/>
    </source>
</evidence>
<accession>A0A7C3RMZ6</accession>
<dbReference type="Pfam" id="PF00177">
    <property type="entry name" value="Ribosomal_S7"/>
    <property type="match status" value="1"/>
</dbReference>